<dbReference type="PANTHER" id="PTHR46388:SF2">
    <property type="entry name" value="NHL REPEAT-CONTAINING PROTEIN 2"/>
    <property type="match status" value="1"/>
</dbReference>
<accession>A0AAW1BFS8</accession>
<dbReference type="AlphaFoldDB" id="A0AAW1BFS8"/>
<dbReference type="CDD" id="cd14951">
    <property type="entry name" value="NHL-2_like"/>
    <property type="match status" value="1"/>
</dbReference>
<keyword evidence="1" id="KW-0677">Repeat</keyword>
<organism evidence="2 3">
    <name type="scientific">Crotalus adamanteus</name>
    <name type="common">Eastern diamondback rattlesnake</name>
    <dbReference type="NCBI Taxonomy" id="8729"/>
    <lineage>
        <taxon>Eukaryota</taxon>
        <taxon>Metazoa</taxon>
        <taxon>Chordata</taxon>
        <taxon>Craniata</taxon>
        <taxon>Vertebrata</taxon>
        <taxon>Euteleostomi</taxon>
        <taxon>Lepidosauria</taxon>
        <taxon>Squamata</taxon>
        <taxon>Bifurcata</taxon>
        <taxon>Unidentata</taxon>
        <taxon>Episquamata</taxon>
        <taxon>Toxicofera</taxon>
        <taxon>Serpentes</taxon>
        <taxon>Colubroidea</taxon>
        <taxon>Viperidae</taxon>
        <taxon>Crotalinae</taxon>
        <taxon>Crotalus</taxon>
    </lineage>
</organism>
<proteinExistence type="predicted"/>
<evidence type="ECO:0000313" key="3">
    <source>
        <dbReference type="Proteomes" id="UP001474421"/>
    </source>
</evidence>
<dbReference type="Gene3D" id="2.120.10.30">
    <property type="entry name" value="TolB, C-terminal domain"/>
    <property type="match status" value="3"/>
</dbReference>
<dbReference type="Pfam" id="PF01436">
    <property type="entry name" value="NHL"/>
    <property type="match status" value="2"/>
</dbReference>
<dbReference type="FunFam" id="2.120.10.30:FF:000063">
    <property type="entry name" value="NHL repeat containing 2"/>
    <property type="match status" value="1"/>
</dbReference>
<dbReference type="Proteomes" id="UP001474421">
    <property type="component" value="Unassembled WGS sequence"/>
</dbReference>
<protein>
    <submittedName>
        <fullName evidence="2">NHL repeat-containing protein 2</fullName>
    </submittedName>
</protein>
<reference evidence="2 3" key="1">
    <citation type="journal article" date="2024" name="Proc. Natl. Acad. Sci. U.S.A.">
        <title>The genetic regulatory architecture and epigenomic basis for age-related changes in rattlesnake venom.</title>
        <authorList>
            <person name="Hogan M.P."/>
            <person name="Holding M.L."/>
            <person name="Nystrom G.S."/>
            <person name="Colston T.J."/>
            <person name="Bartlett D.A."/>
            <person name="Mason A.J."/>
            <person name="Ellsworth S.A."/>
            <person name="Rautsaw R.M."/>
            <person name="Lawrence K.C."/>
            <person name="Strickland J.L."/>
            <person name="He B."/>
            <person name="Fraser P."/>
            <person name="Margres M.J."/>
            <person name="Gilbert D.M."/>
            <person name="Gibbs H.L."/>
            <person name="Parkinson C.L."/>
            <person name="Rokyta D.R."/>
        </authorList>
    </citation>
    <scope>NUCLEOTIDE SEQUENCE [LARGE SCALE GENOMIC DNA]</scope>
    <source>
        <strain evidence="2">DRR0105</strain>
    </source>
</reference>
<dbReference type="EMBL" id="JAOTOJ010000005">
    <property type="protein sequence ID" value="KAK9400853.1"/>
    <property type="molecule type" value="Genomic_DNA"/>
</dbReference>
<dbReference type="InterPro" id="IPR045302">
    <property type="entry name" value="NHL2_NHL_rpt_dom"/>
</dbReference>
<gene>
    <name evidence="2" type="ORF">NXF25_011567</name>
</gene>
<keyword evidence="3" id="KW-1185">Reference proteome</keyword>
<dbReference type="InterPro" id="IPR011042">
    <property type="entry name" value="6-blade_b-propeller_TolB-like"/>
</dbReference>
<comment type="caution">
    <text evidence="2">The sequence shown here is derived from an EMBL/GenBank/DDBJ whole genome shotgun (WGS) entry which is preliminary data.</text>
</comment>
<evidence type="ECO:0000256" key="1">
    <source>
        <dbReference type="ARBA" id="ARBA00022737"/>
    </source>
</evidence>
<dbReference type="InterPro" id="IPR036249">
    <property type="entry name" value="Thioredoxin-like_sf"/>
</dbReference>
<dbReference type="InterPro" id="IPR001258">
    <property type="entry name" value="NHL_repeat"/>
</dbReference>
<name>A0AAW1BFS8_CROAD</name>
<dbReference type="PANTHER" id="PTHR46388">
    <property type="entry name" value="NHL REPEAT-CONTAINING PROTEIN 2"/>
    <property type="match status" value="1"/>
</dbReference>
<dbReference type="SUPFAM" id="SSF101898">
    <property type="entry name" value="NHL repeat"/>
    <property type="match status" value="1"/>
</dbReference>
<dbReference type="SUPFAM" id="SSF52833">
    <property type="entry name" value="Thioredoxin-like"/>
    <property type="match status" value="1"/>
</dbReference>
<sequence>MAAMTGGLPGLSPSQSQLEYALEDANTLQEKENLVYQHVKKVDGWERDLKVPEFGADLQWLNTEGSLSLYKHLCGKVVVLDFFTYCCINCIHILPDLHDLEEKYSDKDGVLIIDSSENTLVIADTGHHRILVVKKNGHILHIIGGSDRGRNDGNFSEASFNSPQGVAIKNNIIYVADTENHLIRKIDLRLELVSTVAGVGIQGTDKEGGAKGDEQPISSPWDITLGSLATHEDSVLWIAMAGIHQIWALLLESGKLPKGGDLKKGTCLRFAGSGNEENRNNAYPHKAGFAQPSGISVAAEDPWSCLFVADSESSTVRTISLKDGTVKHLVGGERDPMNLFAFGDVDGAGMNAKLQHPLGLTWDKKRSLLYVADSYNHKIKFVDPKMKNCATLAGTGEASNVIGSSITTSTFNEPGGLCVEDGGQFLYIADTNNHQIKVIDLETRTVSLLPLLHIDTVDTINRGSVKMSDKAELPKLPKSAPHFQLPSLTLLVFYCRR</sequence>
<dbReference type="FunFam" id="2.120.10.30:FF:000068">
    <property type="entry name" value="NHL repeat-containing protein 2"/>
    <property type="match status" value="1"/>
</dbReference>
<evidence type="ECO:0000313" key="2">
    <source>
        <dbReference type="EMBL" id="KAK9400853.1"/>
    </source>
</evidence>